<keyword evidence="1" id="KW-0472">Membrane</keyword>
<keyword evidence="1" id="KW-1133">Transmembrane helix</keyword>
<reference evidence="2 3" key="1">
    <citation type="submission" date="2020-08" db="EMBL/GenBank/DDBJ databases">
        <title>Genomic Encyclopedia of Type Strains, Phase IV (KMG-IV): sequencing the most valuable type-strain genomes for metagenomic binning, comparative biology and taxonomic classification.</title>
        <authorList>
            <person name="Goeker M."/>
        </authorList>
    </citation>
    <scope>NUCLEOTIDE SEQUENCE [LARGE SCALE GENOMIC DNA]</scope>
    <source>
        <strain evidence="2 3">DSM 100397</strain>
    </source>
</reference>
<dbReference type="EMBL" id="JACJIS010000001">
    <property type="protein sequence ID" value="MBA9072269.1"/>
    <property type="molecule type" value="Genomic_DNA"/>
</dbReference>
<protein>
    <submittedName>
        <fullName evidence="2">Uncharacterized protein</fullName>
    </submittedName>
</protein>
<dbReference type="Proteomes" id="UP000555003">
    <property type="component" value="Unassembled WGS sequence"/>
</dbReference>
<feature type="transmembrane region" description="Helical" evidence="1">
    <location>
        <begin position="21"/>
        <end position="42"/>
    </location>
</feature>
<keyword evidence="3" id="KW-1185">Reference proteome</keyword>
<comment type="caution">
    <text evidence="2">The sequence shown here is derived from an EMBL/GenBank/DDBJ whole genome shotgun (WGS) entry which is preliminary data.</text>
</comment>
<evidence type="ECO:0000313" key="2">
    <source>
        <dbReference type="EMBL" id="MBA9072269.1"/>
    </source>
</evidence>
<sequence length="57" mass="6507">MIKNDRLDEVHENAGCLSRNILLFITAVALVVILAACCMYHIHCVREKALREIIIKE</sequence>
<evidence type="ECO:0000256" key="1">
    <source>
        <dbReference type="SAM" id="Phobius"/>
    </source>
</evidence>
<accession>A0ABR6DLF7</accession>
<keyword evidence="1" id="KW-0812">Transmembrane</keyword>
<name>A0ABR6DLF7_9FLAO</name>
<proteinExistence type="predicted"/>
<organism evidence="2 3">
    <name type="scientific">Flavobacterium gossypii</name>
    <dbReference type="NCBI Taxonomy" id="1646119"/>
    <lineage>
        <taxon>Bacteria</taxon>
        <taxon>Pseudomonadati</taxon>
        <taxon>Bacteroidota</taxon>
        <taxon>Flavobacteriia</taxon>
        <taxon>Flavobacteriales</taxon>
        <taxon>Flavobacteriaceae</taxon>
        <taxon>Flavobacterium</taxon>
    </lineage>
</organism>
<gene>
    <name evidence="2" type="ORF">GGR22_000395</name>
</gene>
<evidence type="ECO:0000313" key="3">
    <source>
        <dbReference type="Proteomes" id="UP000555003"/>
    </source>
</evidence>